<evidence type="ECO:0000313" key="2">
    <source>
        <dbReference type="Proteomes" id="UP000053477"/>
    </source>
</evidence>
<dbReference type="AlphaFoldDB" id="A0A0H2RCA0"/>
<reference evidence="1 2" key="1">
    <citation type="submission" date="2015-04" db="EMBL/GenBank/DDBJ databases">
        <title>Complete genome sequence of Schizopora paradoxa KUC8140, a cosmopolitan wood degrader in East Asia.</title>
        <authorList>
            <consortium name="DOE Joint Genome Institute"/>
            <person name="Min B."/>
            <person name="Park H."/>
            <person name="Jang Y."/>
            <person name="Kim J.-J."/>
            <person name="Kim K.H."/>
            <person name="Pangilinan J."/>
            <person name="Lipzen A."/>
            <person name="Riley R."/>
            <person name="Grigoriev I.V."/>
            <person name="Spatafora J.W."/>
            <person name="Choi I.-G."/>
        </authorList>
    </citation>
    <scope>NUCLEOTIDE SEQUENCE [LARGE SCALE GENOMIC DNA]</scope>
    <source>
        <strain evidence="1 2">KUC8140</strain>
    </source>
</reference>
<dbReference type="Pfam" id="PF10346">
    <property type="entry name" value="Con-6"/>
    <property type="match status" value="1"/>
</dbReference>
<dbReference type="EMBL" id="KQ086065">
    <property type="protein sequence ID" value="KLO09142.1"/>
    <property type="molecule type" value="Genomic_DNA"/>
</dbReference>
<sequence length="156" mass="17422">MSLASDYESDVLGTSRKDPLKVAAGLKATLKSSRTSEAAKERAKRRLDGIAGSTAQLISAQDATTVARDLHKEETKGAKDPSFDEQARINQIHLQSHKRRPEPGPSTRTLRVRDRQVGFIDEQQTVDEYKSALRSAKTPKATKEVVRERLVFHREI</sequence>
<evidence type="ECO:0000313" key="1">
    <source>
        <dbReference type="EMBL" id="KLO09142.1"/>
    </source>
</evidence>
<proteinExistence type="predicted"/>
<name>A0A0H2RCA0_9AGAM</name>
<dbReference type="Proteomes" id="UP000053477">
    <property type="component" value="Unassembled WGS sequence"/>
</dbReference>
<dbReference type="OrthoDB" id="5419162at2759"/>
<accession>A0A0H2RCA0</accession>
<organism evidence="1 2">
    <name type="scientific">Schizopora paradoxa</name>
    <dbReference type="NCBI Taxonomy" id="27342"/>
    <lineage>
        <taxon>Eukaryota</taxon>
        <taxon>Fungi</taxon>
        <taxon>Dikarya</taxon>
        <taxon>Basidiomycota</taxon>
        <taxon>Agaricomycotina</taxon>
        <taxon>Agaricomycetes</taxon>
        <taxon>Hymenochaetales</taxon>
        <taxon>Schizoporaceae</taxon>
        <taxon>Schizopora</taxon>
    </lineage>
</organism>
<keyword evidence="2" id="KW-1185">Reference proteome</keyword>
<dbReference type="InParanoid" id="A0A0H2RCA0"/>
<gene>
    <name evidence="1" type="ORF">SCHPADRAFT_579849</name>
</gene>
<dbReference type="InterPro" id="IPR018824">
    <property type="entry name" value="Conidiation-specific_6"/>
</dbReference>
<protein>
    <submittedName>
        <fullName evidence="1">Uncharacterized protein</fullName>
    </submittedName>
</protein>